<dbReference type="RefSeq" id="WP_229686784.1">
    <property type="nucleotide sequence ID" value="NZ_BMMK01000039.1"/>
</dbReference>
<evidence type="ECO:0000313" key="4">
    <source>
        <dbReference type="Proteomes" id="UP000637578"/>
    </source>
</evidence>
<reference evidence="3" key="1">
    <citation type="journal article" date="2014" name="Int. J. Syst. Evol. Microbiol.">
        <title>Complete genome sequence of Corynebacterium casei LMG S-19264T (=DSM 44701T), isolated from a smear-ripened cheese.</title>
        <authorList>
            <consortium name="US DOE Joint Genome Institute (JGI-PGF)"/>
            <person name="Walter F."/>
            <person name="Albersmeier A."/>
            <person name="Kalinowski J."/>
            <person name="Ruckert C."/>
        </authorList>
    </citation>
    <scope>NUCLEOTIDE SEQUENCE</scope>
    <source>
        <strain evidence="3">CGMCC 4.5737</strain>
    </source>
</reference>
<keyword evidence="3" id="KW-0132">Cell division</keyword>
<protein>
    <submittedName>
        <fullName evidence="3">Cell division protein FtsK</fullName>
    </submittedName>
</protein>
<feature type="transmembrane region" description="Helical" evidence="2">
    <location>
        <begin position="169"/>
        <end position="194"/>
    </location>
</feature>
<reference evidence="3" key="2">
    <citation type="submission" date="2020-09" db="EMBL/GenBank/DDBJ databases">
        <authorList>
            <person name="Sun Q."/>
            <person name="Zhou Y."/>
        </authorList>
    </citation>
    <scope>NUCLEOTIDE SEQUENCE</scope>
    <source>
        <strain evidence="3">CGMCC 4.5737</strain>
    </source>
</reference>
<organism evidence="3 4">
    <name type="scientific">Longimycelium tulufanense</name>
    <dbReference type="NCBI Taxonomy" id="907463"/>
    <lineage>
        <taxon>Bacteria</taxon>
        <taxon>Bacillati</taxon>
        <taxon>Actinomycetota</taxon>
        <taxon>Actinomycetes</taxon>
        <taxon>Pseudonocardiales</taxon>
        <taxon>Pseudonocardiaceae</taxon>
        <taxon>Longimycelium</taxon>
    </lineage>
</organism>
<keyword evidence="2" id="KW-0812">Transmembrane</keyword>
<keyword evidence="4" id="KW-1185">Reference proteome</keyword>
<evidence type="ECO:0000313" key="3">
    <source>
        <dbReference type="EMBL" id="GGM77368.1"/>
    </source>
</evidence>
<sequence>MSNREHDATVPEGTERESRANELARVHYLPVPPQATTRPPETTGDVVEGELLTEDEYRRLTSQRAQAVERYRGYAHDAVTVYRGVKTAVTHKRTKTLVRHAVAYPIAGIGVVVRRWRDTHGASRYERQMHAAEAAGDQEALRYWQEADVAEKQRRHQRVMDWIAAPGRWITAGVVGLTGLAGFLLVLGIVLAINSGQLADVIAPITAVLDAIAFTVWFLATYGVVLAAGGTVAAVAYLYWQGRTRAEMPPWLAAPTAGDGDVMDGLPDEGTLVNALRNLNIRGFQQALKEGWRIRFRMPPTLDGKGWRAQLDLPPACPVEEIVKRKTMLAHNLVRFPIEVWPTEPQPSVLDLWVAKPGALSGPVDPWPLLEDLEHASADYFAGIPVGVTIKGDVVRGRLFEANYVVGGMMGSGKSTLVITLLCGAMLDPLVDIDVVVMADNVDYEPMQPRLRSLVTGPEHETAGPCMALLEQLYDELTLRGQALREHGTERAVTRALAETDARLRPRIVVVDECQNLFLGEHGKTAIELASKLMTTARKYAVTLMFLTPEPSKDALPRKLITVASNKACFAIGDQNGNDAVLGTGSYKAGISAVGLTPKTDEGPGDVGTCMQRGFTATPGLLRTFYVSPPEVHRITQRAMHLRQQHGIHATAPGPVRPEADPLADIAAVLGQAPRMPSQHVLQRLIERDRATYGDWTLQDLTAFLTAHHAAPYKTQGLMQISAARIREALTERDSSPDSEDTPGEGDD</sequence>
<feature type="region of interest" description="Disordered" evidence="1">
    <location>
        <begin position="1"/>
        <end position="22"/>
    </location>
</feature>
<accession>A0A8J3FZ47</accession>
<comment type="caution">
    <text evidence="3">The sequence shown here is derived from an EMBL/GenBank/DDBJ whole genome shotgun (WGS) entry which is preliminary data.</text>
</comment>
<dbReference type="Gene3D" id="3.40.50.300">
    <property type="entry name" value="P-loop containing nucleotide triphosphate hydrolases"/>
    <property type="match status" value="1"/>
</dbReference>
<dbReference type="AlphaFoldDB" id="A0A8J3FZ47"/>
<dbReference type="SUPFAM" id="SSF52540">
    <property type="entry name" value="P-loop containing nucleoside triphosphate hydrolases"/>
    <property type="match status" value="1"/>
</dbReference>
<keyword evidence="3" id="KW-0131">Cell cycle</keyword>
<feature type="transmembrane region" description="Helical" evidence="2">
    <location>
        <begin position="214"/>
        <end position="240"/>
    </location>
</feature>
<dbReference type="Proteomes" id="UP000637578">
    <property type="component" value="Unassembled WGS sequence"/>
</dbReference>
<dbReference type="InterPro" id="IPR027417">
    <property type="entry name" value="P-loop_NTPase"/>
</dbReference>
<dbReference type="GO" id="GO:0051301">
    <property type="term" value="P:cell division"/>
    <property type="evidence" value="ECO:0007669"/>
    <property type="project" value="UniProtKB-KW"/>
</dbReference>
<gene>
    <name evidence="3" type="primary">ftsK</name>
    <name evidence="3" type="ORF">GCM10012275_55030</name>
</gene>
<feature type="region of interest" description="Disordered" evidence="1">
    <location>
        <begin position="727"/>
        <end position="748"/>
    </location>
</feature>
<evidence type="ECO:0000256" key="1">
    <source>
        <dbReference type="SAM" id="MobiDB-lite"/>
    </source>
</evidence>
<feature type="compositionally biased region" description="Basic and acidic residues" evidence="1">
    <location>
        <begin position="727"/>
        <end position="736"/>
    </location>
</feature>
<dbReference type="EMBL" id="BMMK01000039">
    <property type="protein sequence ID" value="GGM77368.1"/>
    <property type="molecule type" value="Genomic_DNA"/>
</dbReference>
<name>A0A8J3FZ47_9PSEU</name>
<keyword evidence="2" id="KW-0472">Membrane</keyword>
<evidence type="ECO:0000256" key="2">
    <source>
        <dbReference type="SAM" id="Phobius"/>
    </source>
</evidence>
<proteinExistence type="predicted"/>
<keyword evidence="2" id="KW-1133">Transmembrane helix</keyword>
<feature type="compositionally biased region" description="Acidic residues" evidence="1">
    <location>
        <begin position="737"/>
        <end position="748"/>
    </location>
</feature>